<gene>
    <name evidence="3" type="ORF">RM697_06260</name>
</gene>
<feature type="domain" description="SbsA Ig-like" evidence="2">
    <location>
        <begin position="33"/>
        <end position="135"/>
    </location>
</feature>
<dbReference type="PROSITE" id="PS51257">
    <property type="entry name" value="PROKAR_LIPOPROTEIN"/>
    <property type="match status" value="1"/>
</dbReference>
<dbReference type="Proteomes" id="UP001259492">
    <property type="component" value="Unassembled WGS sequence"/>
</dbReference>
<accession>A0ABU2YKM5</accession>
<organism evidence="3 4">
    <name type="scientific">Microcosmobacter mediterraneus</name>
    <dbReference type="NCBI Taxonomy" id="3075607"/>
    <lineage>
        <taxon>Bacteria</taxon>
        <taxon>Pseudomonadati</taxon>
        <taxon>Bacteroidota</taxon>
        <taxon>Flavobacteriia</taxon>
        <taxon>Flavobacteriales</taxon>
        <taxon>Flavobacteriaceae</taxon>
        <taxon>Microcosmobacter</taxon>
    </lineage>
</organism>
<dbReference type="Pfam" id="PF13205">
    <property type="entry name" value="Big_5"/>
    <property type="match status" value="1"/>
</dbReference>
<evidence type="ECO:0000256" key="1">
    <source>
        <dbReference type="ARBA" id="ARBA00022729"/>
    </source>
</evidence>
<evidence type="ECO:0000313" key="3">
    <source>
        <dbReference type="EMBL" id="MDT0558239.1"/>
    </source>
</evidence>
<comment type="caution">
    <text evidence="3">The sequence shown here is derived from an EMBL/GenBank/DDBJ whole genome shotgun (WGS) entry which is preliminary data.</text>
</comment>
<dbReference type="RefSeq" id="WP_311427005.1">
    <property type="nucleotide sequence ID" value="NZ_JAVRIA010000002.1"/>
</dbReference>
<keyword evidence="1" id="KW-0732">Signal</keyword>
<evidence type="ECO:0000259" key="2">
    <source>
        <dbReference type="Pfam" id="PF13205"/>
    </source>
</evidence>
<name>A0ABU2YKM5_9FLAO</name>
<keyword evidence="4" id="KW-1185">Reference proteome</keyword>
<protein>
    <submittedName>
        <fullName evidence="3">Ig-like domain-containing protein</fullName>
    </submittedName>
</protein>
<proteinExistence type="predicted"/>
<reference evidence="3 4" key="1">
    <citation type="submission" date="2023-09" db="EMBL/GenBank/DDBJ databases">
        <authorList>
            <person name="Rey-Velasco X."/>
        </authorList>
    </citation>
    <scope>NUCLEOTIDE SEQUENCE [LARGE SCALE GENOMIC DNA]</scope>
    <source>
        <strain evidence="3 4">W332</strain>
    </source>
</reference>
<evidence type="ECO:0000313" key="4">
    <source>
        <dbReference type="Proteomes" id="UP001259492"/>
    </source>
</evidence>
<dbReference type="InterPro" id="IPR032812">
    <property type="entry name" value="SbsA_Ig"/>
</dbReference>
<dbReference type="EMBL" id="JAVRIA010000002">
    <property type="protein sequence ID" value="MDT0558239.1"/>
    <property type="molecule type" value="Genomic_DNA"/>
</dbReference>
<sequence>MSKKFQTFSFIIILAISIIGCANRGTPSGGEKDTIPPEIIRSVPENFSTDFSGNEIRIYFDEYIKLKNIQKQLIVSPPMDPAPEIMPLSAASKYIKITIKDTLEPNTTYALNFGQSVVDNNEENPYPYYRYVFSTGETIDSLSVKGSVMDAESRITDTFISVMLYPVDSTYNDSIIYKQKPKYITNTLDSTTTFSIDNIKEGKYLLVALKEENSNFTFDPKTDKIGFYKDFIDVPKDTLYEIKLFNEVVDFKGLRPKQSAGQKIAFPYEGDPDKLTINILSDTPNDFSHRITKQENADTLYYWYKPKLELDSTQFILKKHNYNDTLKHRFRSLDKDSLTVVVEPRGTLKYDEPLKIKGSIPFTKLDKSLITILDQDSLKVDYSFKLDSLDNTYHIDFNKKEAYKYNVEILPNALEDFFGNTNDTIQHSVNTKEYAEYSDIRLTLVNAEYPVIVQLVDNNDKVFYEDYVSENRPIDFEHITPKDYYVKVIFDINKNGKWDSGNFLKRIPPERVSYMKEFAEARANWAPQIIFTLD</sequence>